<evidence type="ECO:0000313" key="2">
    <source>
        <dbReference type="EMBL" id="RMN77018.1"/>
    </source>
</evidence>
<dbReference type="EMBL" id="RBPJ01000138">
    <property type="protein sequence ID" value="RMN96667.1"/>
    <property type="molecule type" value="Genomic_DNA"/>
</dbReference>
<dbReference type="EMBL" id="RBPH01000247">
    <property type="protein sequence ID" value="RMN77018.1"/>
    <property type="molecule type" value="Genomic_DNA"/>
</dbReference>
<organism evidence="3 5">
    <name type="scientific">Pseudomonas cannabina</name>
    <dbReference type="NCBI Taxonomy" id="86840"/>
    <lineage>
        <taxon>Bacteria</taxon>
        <taxon>Pseudomonadati</taxon>
        <taxon>Pseudomonadota</taxon>
        <taxon>Gammaproteobacteria</taxon>
        <taxon>Pseudomonadales</taxon>
        <taxon>Pseudomonadaceae</taxon>
        <taxon>Pseudomonas</taxon>
    </lineage>
</organism>
<sequence length="62" mass="6469">MAVEFVDDFAGSHGHGYSRASGTAKPMGPQRVRPGKGLASEVLLLNGDVMVGEHADIASDMQ</sequence>
<evidence type="ECO:0000313" key="5">
    <source>
        <dbReference type="Proteomes" id="UP000270524"/>
    </source>
</evidence>
<protein>
    <submittedName>
        <fullName evidence="3">Uncharacterized protein</fullName>
    </submittedName>
</protein>
<feature type="region of interest" description="Disordered" evidence="1">
    <location>
        <begin position="1"/>
        <end position="33"/>
    </location>
</feature>
<evidence type="ECO:0000313" key="4">
    <source>
        <dbReference type="Proteomes" id="UP000269335"/>
    </source>
</evidence>
<evidence type="ECO:0000313" key="3">
    <source>
        <dbReference type="EMBL" id="RMN96667.1"/>
    </source>
</evidence>
<dbReference type="Proteomes" id="UP000270524">
    <property type="component" value="Unassembled WGS sequence"/>
</dbReference>
<gene>
    <name evidence="3" type="ORF">ALQ51_102115</name>
    <name evidence="2" type="ORF">ALQ53_103412</name>
</gene>
<comment type="caution">
    <text evidence="3">The sequence shown here is derived from an EMBL/GenBank/DDBJ whole genome shotgun (WGS) entry which is preliminary data.</text>
</comment>
<evidence type="ECO:0000256" key="1">
    <source>
        <dbReference type="SAM" id="MobiDB-lite"/>
    </source>
</evidence>
<proteinExistence type="predicted"/>
<dbReference type="Proteomes" id="UP000269335">
    <property type="component" value="Unassembled WGS sequence"/>
</dbReference>
<reference evidence="4 5" key="1">
    <citation type="submission" date="2018-08" db="EMBL/GenBank/DDBJ databases">
        <title>Recombination of ecologically and evolutionarily significant loci maintains genetic cohesion in the Pseudomonas syringae species complex.</title>
        <authorList>
            <person name="Dillon M."/>
            <person name="Thakur S."/>
            <person name="Almeida R.N.D."/>
            <person name="Weir B.S."/>
            <person name="Guttman D.S."/>
        </authorList>
    </citation>
    <scope>NUCLEOTIDE SEQUENCE [LARGE SCALE GENOMIC DNA]</scope>
    <source>
        <strain evidence="2 4">ICMP 15201</strain>
        <strain evidence="3 5">ICMP 15203</strain>
    </source>
</reference>
<name>A0A3M3RJQ2_PSECA</name>
<accession>A0A3M3RJQ2</accession>
<dbReference type="AlphaFoldDB" id="A0A3M3RJQ2"/>